<evidence type="ECO:0000313" key="8">
    <source>
        <dbReference type="EMBL" id="KKN61039.1"/>
    </source>
</evidence>
<dbReference type="GO" id="GO:0071555">
    <property type="term" value="P:cell wall organization"/>
    <property type="evidence" value="ECO:0007669"/>
    <property type="project" value="TreeGrafter"/>
</dbReference>
<feature type="transmembrane region" description="Helical" evidence="7">
    <location>
        <begin position="121"/>
        <end position="147"/>
    </location>
</feature>
<evidence type="ECO:0000256" key="1">
    <source>
        <dbReference type="ARBA" id="ARBA00004141"/>
    </source>
</evidence>
<dbReference type="InterPro" id="IPR000715">
    <property type="entry name" value="Glycosyl_transferase_4"/>
</dbReference>
<dbReference type="PANTHER" id="PTHR22926">
    <property type="entry name" value="PHOSPHO-N-ACETYLMURAMOYL-PENTAPEPTIDE-TRANSFERASE"/>
    <property type="match status" value="1"/>
</dbReference>
<dbReference type="Pfam" id="PF10555">
    <property type="entry name" value="MraY_sig1"/>
    <property type="match status" value="1"/>
</dbReference>
<dbReference type="AlphaFoldDB" id="A0A0F9S1R4"/>
<feature type="transmembrane region" description="Helical" evidence="7">
    <location>
        <begin position="232"/>
        <end position="252"/>
    </location>
</feature>
<dbReference type="Pfam" id="PF00953">
    <property type="entry name" value="Glycos_transf_4"/>
    <property type="match status" value="1"/>
</dbReference>
<gene>
    <name evidence="8" type="ORF">LCGC14_0525980</name>
</gene>
<dbReference type="CDD" id="cd06852">
    <property type="entry name" value="GT_MraY"/>
    <property type="match status" value="1"/>
</dbReference>
<dbReference type="PROSITE" id="PS01348">
    <property type="entry name" value="MRAY_2"/>
    <property type="match status" value="1"/>
</dbReference>
<feature type="transmembrane region" description="Helical" evidence="7">
    <location>
        <begin position="307"/>
        <end position="327"/>
    </location>
</feature>
<accession>A0A0F9S1R4</accession>
<dbReference type="PROSITE" id="PS01347">
    <property type="entry name" value="MRAY_1"/>
    <property type="match status" value="1"/>
</dbReference>
<comment type="subcellular location">
    <subcellularLocation>
        <location evidence="1">Membrane</location>
        <topology evidence="1">Multi-pass membrane protein</topology>
    </subcellularLocation>
</comment>
<dbReference type="GO" id="GO:0044038">
    <property type="term" value="P:cell wall macromolecule biosynthetic process"/>
    <property type="evidence" value="ECO:0007669"/>
    <property type="project" value="TreeGrafter"/>
</dbReference>
<evidence type="ECO:0000256" key="2">
    <source>
        <dbReference type="ARBA" id="ARBA00005583"/>
    </source>
</evidence>
<feature type="transmembrane region" description="Helical" evidence="7">
    <location>
        <begin position="81"/>
        <end position="101"/>
    </location>
</feature>
<dbReference type="HAMAP" id="MF_00038">
    <property type="entry name" value="MraY"/>
    <property type="match status" value="1"/>
</dbReference>
<dbReference type="PANTHER" id="PTHR22926:SF5">
    <property type="entry name" value="PHOSPHO-N-ACETYLMURAMOYL-PENTAPEPTIDE-TRANSFERASE HOMOLOG"/>
    <property type="match status" value="1"/>
</dbReference>
<evidence type="ECO:0000256" key="6">
    <source>
        <dbReference type="ARBA" id="ARBA00023136"/>
    </source>
</evidence>
<evidence type="ECO:0008006" key="9">
    <source>
        <dbReference type="Google" id="ProtNLM"/>
    </source>
</evidence>
<evidence type="ECO:0000256" key="3">
    <source>
        <dbReference type="ARBA" id="ARBA00022679"/>
    </source>
</evidence>
<dbReference type="InterPro" id="IPR003524">
    <property type="entry name" value="PNAcMuramoyl-5peptid_Trfase"/>
</dbReference>
<evidence type="ECO:0000256" key="4">
    <source>
        <dbReference type="ARBA" id="ARBA00022692"/>
    </source>
</evidence>
<dbReference type="EMBL" id="LAZR01000674">
    <property type="protein sequence ID" value="KKN61039.1"/>
    <property type="molecule type" value="Genomic_DNA"/>
</dbReference>
<evidence type="ECO:0000256" key="7">
    <source>
        <dbReference type="SAM" id="Phobius"/>
    </source>
</evidence>
<reference evidence="8" key="1">
    <citation type="journal article" date="2015" name="Nature">
        <title>Complex archaea that bridge the gap between prokaryotes and eukaryotes.</title>
        <authorList>
            <person name="Spang A."/>
            <person name="Saw J.H."/>
            <person name="Jorgensen S.L."/>
            <person name="Zaremba-Niedzwiedzka K."/>
            <person name="Martijn J."/>
            <person name="Lind A.E."/>
            <person name="van Eijk R."/>
            <person name="Schleper C."/>
            <person name="Guy L."/>
            <person name="Ettema T.J."/>
        </authorList>
    </citation>
    <scope>NUCLEOTIDE SEQUENCE</scope>
</reference>
<feature type="transmembrane region" description="Helical" evidence="7">
    <location>
        <begin position="258"/>
        <end position="280"/>
    </location>
</feature>
<name>A0A0F9S1R4_9ZZZZ</name>
<keyword evidence="5 7" id="KW-1133">Transmembrane helix</keyword>
<proteinExistence type="inferred from homology"/>
<feature type="transmembrane region" description="Helical" evidence="7">
    <location>
        <begin position="159"/>
        <end position="177"/>
    </location>
</feature>
<keyword evidence="6 7" id="KW-0472">Membrane</keyword>
<comment type="similarity">
    <text evidence="2">Belongs to the glycosyltransferase 4 family. MraY subfamily.</text>
</comment>
<organism evidence="8">
    <name type="scientific">marine sediment metagenome</name>
    <dbReference type="NCBI Taxonomy" id="412755"/>
    <lineage>
        <taxon>unclassified sequences</taxon>
        <taxon>metagenomes</taxon>
        <taxon>ecological metagenomes</taxon>
    </lineage>
</organism>
<comment type="caution">
    <text evidence="8">The sequence shown here is derived from an EMBL/GenBank/DDBJ whole genome shotgun (WGS) entry which is preliminary data.</text>
</comment>
<keyword evidence="3" id="KW-0808">Transferase</keyword>
<feature type="transmembrane region" description="Helical" evidence="7">
    <location>
        <begin position="208"/>
        <end position="225"/>
    </location>
</feature>
<feature type="transmembrane region" description="Helical" evidence="7">
    <location>
        <begin position="12"/>
        <end position="30"/>
    </location>
</feature>
<dbReference type="GO" id="GO:0008963">
    <property type="term" value="F:phospho-N-acetylmuramoyl-pentapeptide-transferase activity"/>
    <property type="evidence" value="ECO:0007669"/>
    <property type="project" value="InterPro"/>
</dbReference>
<keyword evidence="4 7" id="KW-0812">Transmembrane</keyword>
<feature type="transmembrane region" description="Helical" evidence="7">
    <location>
        <begin position="184"/>
        <end position="202"/>
    </location>
</feature>
<dbReference type="NCBIfam" id="TIGR00445">
    <property type="entry name" value="mraY"/>
    <property type="match status" value="1"/>
</dbReference>
<protein>
    <recommendedName>
        <fullName evidence="9">Phospho-N-acetylmuramoyl-pentapeptide-transferase</fullName>
    </recommendedName>
</protein>
<dbReference type="InterPro" id="IPR018480">
    <property type="entry name" value="PNAcMuramoyl-5peptid_Trfase_CS"/>
</dbReference>
<evidence type="ECO:0000256" key="5">
    <source>
        <dbReference type="ARBA" id="ARBA00022989"/>
    </source>
</evidence>
<sequence>MLFSLYPTYQVFITALFALVLTAVLTPIWVSFQRSKNVGQVVRTDGPSEHLQKEGTPTMGGLLIILSVIVLYFLMVGSQNFTSRGALALGIILATGVIGFIDDISKVRNARSLGLKARYKLVWLLVVSLFIGYFLINNVSLATTIAIPLTKVSIDLGWLYLPFLFLVIAGTTNAVNLTDGLDGLAAGTATIVLMAFAAIAFKQGHLDLAILAGALAGSCVGFLWFNSHPANIFMGDTGSFALGGAIAAMAILTKTELFLVVIGGIYVVESVSVILQVVSFKYFNKRIFKMAPIHHHFEMLGWSETTIMVRFWIISGIFAGAGFALYFTSGARGGL</sequence>
<feature type="transmembrane region" description="Helical" evidence="7">
    <location>
        <begin position="58"/>
        <end position="75"/>
    </location>
</feature>
<dbReference type="GO" id="GO:0005886">
    <property type="term" value="C:plasma membrane"/>
    <property type="evidence" value="ECO:0007669"/>
    <property type="project" value="TreeGrafter"/>
</dbReference>